<protein>
    <submittedName>
        <fullName evidence="2">Uncharacterized protein</fullName>
    </submittedName>
</protein>
<name>A0A0L9VCC3_PHAAN</name>
<accession>A0A0L9VCC3</accession>
<dbReference type="EMBL" id="CM003379">
    <property type="protein sequence ID" value="KOM52716.1"/>
    <property type="molecule type" value="Genomic_DNA"/>
</dbReference>
<dbReference type="Gramene" id="KOM52716">
    <property type="protein sequence ID" value="KOM52716"/>
    <property type="gene ID" value="LR48_Vigan09g137500"/>
</dbReference>
<feature type="region of interest" description="Disordered" evidence="1">
    <location>
        <begin position="142"/>
        <end position="181"/>
    </location>
</feature>
<gene>
    <name evidence="2" type="ORF">LR48_Vigan09g137500</name>
</gene>
<sequence length="181" mass="20035">MTLEELETLNILDNLPRQLSSRKVINCLAWDDLSFEVFGIMEAKNPNINWFKATAAKFGPGESSKASPSIVETQATPSRVNTPQPDSEVTPKTSPPRTLTIHQSSPEPITKVLVALKDITDEEFEAEMLVEEIVAEWVIEEEVVEEAEGNEEETPKEVGSREETVNPPTKGDTDSTINVID</sequence>
<feature type="compositionally biased region" description="Basic and acidic residues" evidence="1">
    <location>
        <begin position="153"/>
        <end position="164"/>
    </location>
</feature>
<evidence type="ECO:0000256" key="1">
    <source>
        <dbReference type="SAM" id="MobiDB-lite"/>
    </source>
</evidence>
<dbReference type="Proteomes" id="UP000053144">
    <property type="component" value="Chromosome 9"/>
</dbReference>
<dbReference type="AlphaFoldDB" id="A0A0L9VCC3"/>
<evidence type="ECO:0000313" key="3">
    <source>
        <dbReference type="Proteomes" id="UP000053144"/>
    </source>
</evidence>
<feature type="region of interest" description="Disordered" evidence="1">
    <location>
        <begin position="61"/>
        <end position="105"/>
    </location>
</feature>
<reference evidence="3" key="1">
    <citation type="journal article" date="2015" name="Proc. Natl. Acad. Sci. U.S.A.">
        <title>Genome sequencing of adzuki bean (Vigna angularis) provides insight into high starch and low fat accumulation and domestication.</title>
        <authorList>
            <person name="Yang K."/>
            <person name="Tian Z."/>
            <person name="Chen C."/>
            <person name="Luo L."/>
            <person name="Zhao B."/>
            <person name="Wang Z."/>
            <person name="Yu L."/>
            <person name="Li Y."/>
            <person name="Sun Y."/>
            <person name="Li W."/>
            <person name="Chen Y."/>
            <person name="Li Y."/>
            <person name="Zhang Y."/>
            <person name="Ai D."/>
            <person name="Zhao J."/>
            <person name="Shang C."/>
            <person name="Ma Y."/>
            <person name="Wu B."/>
            <person name="Wang M."/>
            <person name="Gao L."/>
            <person name="Sun D."/>
            <person name="Zhang P."/>
            <person name="Guo F."/>
            <person name="Wang W."/>
            <person name="Li Y."/>
            <person name="Wang J."/>
            <person name="Varshney R.K."/>
            <person name="Wang J."/>
            <person name="Ling H.Q."/>
            <person name="Wan P."/>
        </authorList>
    </citation>
    <scope>NUCLEOTIDE SEQUENCE</scope>
    <source>
        <strain evidence="3">cv. Jingnong 6</strain>
    </source>
</reference>
<feature type="compositionally biased region" description="Polar residues" evidence="1">
    <location>
        <begin position="64"/>
        <end position="105"/>
    </location>
</feature>
<proteinExistence type="predicted"/>
<organism evidence="2 3">
    <name type="scientific">Phaseolus angularis</name>
    <name type="common">Azuki bean</name>
    <name type="synonym">Vigna angularis</name>
    <dbReference type="NCBI Taxonomy" id="3914"/>
    <lineage>
        <taxon>Eukaryota</taxon>
        <taxon>Viridiplantae</taxon>
        <taxon>Streptophyta</taxon>
        <taxon>Embryophyta</taxon>
        <taxon>Tracheophyta</taxon>
        <taxon>Spermatophyta</taxon>
        <taxon>Magnoliopsida</taxon>
        <taxon>eudicotyledons</taxon>
        <taxon>Gunneridae</taxon>
        <taxon>Pentapetalae</taxon>
        <taxon>rosids</taxon>
        <taxon>fabids</taxon>
        <taxon>Fabales</taxon>
        <taxon>Fabaceae</taxon>
        <taxon>Papilionoideae</taxon>
        <taxon>50 kb inversion clade</taxon>
        <taxon>NPAAA clade</taxon>
        <taxon>indigoferoid/millettioid clade</taxon>
        <taxon>Phaseoleae</taxon>
        <taxon>Vigna</taxon>
    </lineage>
</organism>
<feature type="compositionally biased region" description="Acidic residues" evidence="1">
    <location>
        <begin position="142"/>
        <end position="152"/>
    </location>
</feature>
<evidence type="ECO:0000313" key="2">
    <source>
        <dbReference type="EMBL" id="KOM52716.1"/>
    </source>
</evidence>